<feature type="non-terminal residue" evidence="1">
    <location>
        <position position="1"/>
    </location>
</feature>
<name>A0A1A8NQ79_9TELE</name>
<proteinExistence type="predicted"/>
<protein>
    <submittedName>
        <fullName evidence="1">Uncharacterized protein</fullName>
    </submittedName>
</protein>
<dbReference type="EMBL" id="HAEH01003289">
    <property type="protein sequence ID" value="SBR70887.1"/>
    <property type="molecule type" value="Transcribed_RNA"/>
</dbReference>
<evidence type="ECO:0000313" key="1">
    <source>
        <dbReference type="EMBL" id="SBR70887.1"/>
    </source>
</evidence>
<dbReference type="AlphaFoldDB" id="A0A1A8NQ79"/>
<gene>
    <name evidence="1" type="primary">Nfu_g_1_005796</name>
</gene>
<feature type="non-terminal residue" evidence="1">
    <location>
        <position position="60"/>
    </location>
</feature>
<reference evidence="1" key="2">
    <citation type="submission" date="2016-06" db="EMBL/GenBank/DDBJ databases">
        <title>The genome of a short-lived fish provides insights into sex chromosome evolution and the genetic control of aging.</title>
        <authorList>
            <person name="Reichwald K."/>
            <person name="Felder M."/>
            <person name="Petzold A."/>
            <person name="Koch P."/>
            <person name="Groth M."/>
            <person name="Platzer M."/>
        </authorList>
    </citation>
    <scope>NUCLEOTIDE SEQUENCE</scope>
    <source>
        <tissue evidence="1">Brain</tissue>
    </source>
</reference>
<organism evidence="1">
    <name type="scientific">Nothobranchius rachovii</name>
    <name type="common">bluefin notho</name>
    <dbReference type="NCBI Taxonomy" id="451742"/>
    <lineage>
        <taxon>Eukaryota</taxon>
        <taxon>Metazoa</taxon>
        <taxon>Chordata</taxon>
        <taxon>Craniata</taxon>
        <taxon>Vertebrata</taxon>
        <taxon>Euteleostomi</taxon>
        <taxon>Actinopterygii</taxon>
        <taxon>Neopterygii</taxon>
        <taxon>Teleostei</taxon>
        <taxon>Neoteleostei</taxon>
        <taxon>Acanthomorphata</taxon>
        <taxon>Ovalentaria</taxon>
        <taxon>Atherinomorphae</taxon>
        <taxon>Cyprinodontiformes</taxon>
        <taxon>Nothobranchiidae</taxon>
        <taxon>Nothobranchius</taxon>
    </lineage>
</organism>
<accession>A0A1A8NQ79</accession>
<sequence>IKEKSKKVKTVFLSWSLSSSTHPISLQCYSSSPPSTPLQTFRQQMRSRTHLQCVASVQPL</sequence>
<reference evidence="1" key="1">
    <citation type="submission" date="2016-05" db="EMBL/GenBank/DDBJ databases">
        <authorList>
            <person name="Lavstsen T."/>
            <person name="Jespersen J.S."/>
        </authorList>
    </citation>
    <scope>NUCLEOTIDE SEQUENCE</scope>
    <source>
        <tissue evidence="1">Brain</tissue>
    </source>
</reference>